<feature type="region of interest" description="Disordered" evidence="1">
    <location>
        <begin position="261"/>
        <end position="282"/>
    </location>
</feature>
<evidence type="ECO:0000313" key="2">
    <source>
        <dbReference type="EMBL" id="KAK7601478.1"/>
    </source>
</evidence>
<protein>
    <submittedName>
        <fullName evidence="2">Uncharacterized protein</fullName>
    </submittedName>
</protein>
<feature type="region of interest" description="Disordered" evidence="1">
    <location>
        <begin position="1"/>
        <end position="20"/>
    </location>
</feature>
<name>A0AAN9U0F8_9HEMI</name>
<feature type="compositionally biased region" description="Low complexity" evidence="1">
    <location>
        <begin position="9"/>
        <end position="20"/>
    </location>
</feature>
<evidence type="ECO:0000313" key="3">
    <source>
        <dbReference type="Proteomes" id="UP001367676"/>
    </source>
</evidence>
<organism evidence="2 3">
    <name type="scientific">Parthenolecanium corni</name>
    <dbReference type="NCBI Taxonomy" id="536013"/>
    <lineage>
        <taxon>Eukaryota</taxon>
        <taxon>Metazoa</taxon>
        <taxon>Ecdysozoa</taxon>
        <taxon>Arthropoda</taxon>
        <taxon>Hexapoda</taxon>
        <taxon>Insecta</taxon>
        <taxon>Pterygota</taxon>
        <taxon>Neoptera</taxon>
        <taxon>Paraneoptera</taxon>
        <taxon>Hemiptera</taxon>
        <taxon>Sternorrhyncha</taxon>
        <taxon>Coccoidea</taxon>
        <taxon>Coccidae</taxon>
        <taxon>Parthenolecanium</taxon>
    </lineage>
</organism>
<gene>
    <name evidence="2" type="ORF">V9T40_008919</name>
</gene>
<keyword evidence="3" id="KW-1185">Reference proteome</keyword>
<reference evidence="2 3" key="1">
    <citation type="submission" date="2024-03" db="EMBL/GenBank/DDBJ databases">
        <title>Adaptation during the transition from Ophiocordyceps entomopathogen to insect associate is accompanied by gene loss and intensified selection.</title>
        <authorList>
            <person name="Ward C.M."/>
            <person name="Onetto C.A."/>
            <person name="Borneman A.R."/>
        </authorList>
    </citation>
    <scope>NUCLEOTIDE SEQUENCE [LARGE SCALE GENOMIC DNA]</scope>
    <source>
        <strain evidence="2">AWRI1</strain>
        <tissue evidence="2">Single Adult Female</tissue>
    </source>
</reference>
<dbReference type="AlphaFoldDB" id="A0AAN9U0F8"/>
<dbReference type="Proteomes" id="UP001367676">
    <property type="component" value="Unassembled WGS sequence"/>
</dbReference>
<sequence>MLEVVVKNSSSPSGSALKPSVSRHVVSEVDIVDEAGRNRGKLKTIKTVVVKKRLLPSTSKEQRVSTSTDGVTITSHSTNTATVNSGATAATVTSNVAAESISNFSSNSFETSESVTGLVVTEDVVQPVATAAEGVTNVANFSGESSETSKSVTVTENAVQQSISQESAAPSDSCPSIETFEDSLENVNVTKDATESVQSSENTNVTKDATESVQCLVRDKQGNITTFEGGPNEIPADYTLVQVIKVIRTKVVQTSSTVIHGSRTGPTVITSSSQSTAPSTSAAITDSLSPKFDDALDTSASISLSMDSFANSVEDLSSVSSNMALFEGASTHSLFSNRSPSRMSKTHVDAYIHQCRGMCLLPFFNYF</sequence>
<dbReference type="EMBL" id="JBBCAQ010000010">
    <property type="protein sequence ID" value="KAK7601478.1"/>
    <property type="molecule type" value="Genomic_DNA"/>
</dbReference>
<accession>A0AAN9U0F8</accession>
<proteinExistence type="predicted"/>
<comment type="caution">
    <text evidence="2">The sequence shown here is derived from an EMBL/GenBank/DDBJ whole genome shotgun (WGS) entry which is preliminary data.</text>
</comment>
<feature type="compositionally biased region" description="Low complexity" evidence="1">
    <location>
        <begin position="270"/>
        <end position="282"/>
    </location>
</feature>
<evidence type="ECO:0000256" key="1">
    <source>
        <dbReference type="SAM" id="MobiDB-lite"/>
    </source>
</evidence>